<reference evidence="3 7" key="2">
    <citation type="journal article" date="2019" name="Nat. Med.">
        <title>A library of human gut bacterial isolates paired with longitudinal multiomics data enables mechanistic microbiome research.</title>
        <authorList>
            <person name="Poyet M."/>
            <person name="Groussin M."/>
            <person name="Gibbons S.M."/>
            <person name="Avila-Pacheco J."/>
            <person name="Jiang X."/>
            <person name="Kearney S.M."/>
            <person name="Perrotta A.R."/>
            <person name="Berdy B."/>
            <person name="Zhao S."/>
            <person name="Lieberman T.D."/>
            <person name="Swanson P.K."/>
            <person name="Smith M."/>
            <person name="Roesemann S."/>
            <person name="Alexander J.E."/>
            <person name="Rich S.A."/>
            <person name="Livny J."/>
            <person name="Vlamakis H."/>
            <person name="Clish C."/>
            <person name="Bullock K."/>
            <person name="Deik A."/>
            <person name="Scott J."/>
            <person name="Pierce K.A."/>
            <person name="Xavier R.J."/>
            <person name="Alm E.J."/>
        </authorList>
    </citation>
    <scope>NUCLEOTIDE SEQUENCE [LARGE SCALE GENOMIC DNA]</scope>
    <source>
        <strain evidence="3 7">BIOML-A12</strain>
    </source>
</reference>
<dbReference type="Proteomes" id="UP000095431">
    <property type="component" value="Unassembled WGS sequence"/>
</dbReference>
<dbReference type="AlphaFoldDB" id="A0A173WZX8"/>
<gene>
    <name evidence="4" type="ORF">BWLFYP14_02649</name>
    <name evidence="2" type="ORF">ERS852478_00151</name>
    <name evidence="3" type="ORF">GT712_00700</name>
</gene>
<keyword evidence="6" id="KW-1185">Reference proteome</keyword>
<protein>
    <submittedName>
        <fullName evidence="3">Histidine kinase</fullName>
    </submittedName>
</protein>
<dbReference type="EMBL" id="CYZN01000001">
    <property type="protein sequence ID" value="CUN45033.1"/>
    <property type="molecule type" value="Genomic_DNA"/>
</dbReference>
<dbReference type="RefSeq" id="WP_055052825.1">
    <property type="nucleotide sequence ID" value="NZ_BTHH01000006.1"/>
</dbReference>
<dbReference type="Proteomes" id="UP000366766">
    <property type="component" value="Unassembled WGS sequence"/>
</dbReference>
<sequence>MELINNLFQFAVTLLGFCLSGIWYLKDRKQTCFLLTCFYGCFALGSLYWTLYLLLFSETPQVFYVSEFGWIASVIFLYLLQYTLSSAEERDFSTRKSLIAPLIGIPLCVFYCTFGDVLSNLLWCSMMIVVSYHSIRGLIYALIQTGTARKIRYFHIGVLCYVAVEYALWLSGCLWPGYSISNPYCWFDLLLTGCLFALLPATGKAVQT</sequence>
<evidence type="ECO:0000256" key="1">
    <source>
        <dbReference type="SAM" id="Phobius"/>
    </source>
</evidence>
<keyword evidence="3" id="KW-0418">Kinase</keyword>
<evidence type="ECO:0000313" key="6">
    <source>
        <dbReference type="Proteomes" id="UP000366766"/>
    </source>
</evidence>
<dbReference type="EMBL" id="CABHOF010000051">
    <property type="protein sequence ID" value="VUX66277.1"/>
    <property type="molecule type" value="Genomic_DNA"/>
</dbReference>
<feature type="transmembrane region" description="Helical" evidence="1">
    <location>
        <begin position="97"/>
        <end position="114"/>
    </location>
</feature>
<evidence type="ECO:0000313" key="2">
    <source>
        <dbReference type="EMBL" id="CUN45033.1"/>
    </source>
</evidence>
<evidence type="ECO:0000313" key="4">
    <source>
        <dbReference type="EMBL" id="VUX66277.1"/>
    </source>
</evidence>
<feature type="transmembrane region" description="Helical" evidence="1">
    <location>
        <begin position="154"/>
        <end position="178"/>
    </location>
</feature>
<dbReference type="GO" id="GO:0016301">
    <property type="term" value="F:kinase activity"/>
    <property type="evidence" value="ECO:0007669"/>
    <property type="project" value="UniProtKB-KW"/>
</dbReference>
<proteinExistence type="predicted"/>
<keyword evidence="1" id="KW-0812">Transmembrane</keyword>
<accession>A0A173WZX8</accession>
<dbReference type="Proteomes" id="UP000477156">
    <property type="component" value="Unassembled WGS sequence"/>
</dbReference>
<keyword evidence="3" id="KW-0808">Transferase</keyword>
<keyword evidence="1" id="KW-0472">Membrane</keyword>
<feature type="transmembrane region" description="Helical" evidence="1">
    <location>
        <begin position="68"/>
        <end position="85"/>
    </location>
</feature>
<reference evidence="4 6" key="3">
    <citation type="submission" date="2019-07" db="EMBL/GenBank/DDBJ databases">
        <authorList>
            <person name="Chang H.-W."/>
            <person name="Raman A."/>
            <person name="Venkatesh S."/>
            <person name="Gehrig J."/>
        </authorList>
    </citation>
    <scope>NUCLEOTIDE SEQUENCE [LARGE SCALE GENOMIC DNA]</scope>
    <source>
        <strain evidence="4">Blautia_wexlerae_LFYP_14</strain>
    </source>
</reference>
<feature type="transmembrane region" description="Helical" evidence="1">
    <location>
        <begin position="32"/>
        <end position="56"/>
    </location>
</feature>
<evidence type="ECO:0000313" key="7">
    <source>
        <dbReference type="Proteomes" id="UP000477156"/>
    </source>
</evidence>
<evidence type="ECO:0000313" key="3">
    <source>
        <dbReference type="EMBL" id="MZS87645.1"/>
    </source>
</evidence>
<feature type="transmembrane region" description="Helical" evidence="1">
    <location>
        <begin position="120"/>
        <end position="142"/>
    </location>
</feature>
<feature type="transmembrane region" description="Helical" evidence="1">
    <location>
        <begin position="6"/>
        <end position="25"/>
    </location>
</feature>
<keyword evidence="1" id="KW-1133">Transmembrane helix</keyword>
<evidence type="ECO:0000313" key="5">
    <source>
        <dbReference type="Proteomes" id="UP000095431"/>
    </source>
</evidence>
<dbReference type="EMBL" id="WWVF01000001">
    <property type="protein sequence ID" value="MZS87645.1"/>
    <property type="molecule type" value="Genomic_DNA"/>
</dbReference>
<name>A0A173WZX8_9FIRM</name>
<reference evidence="2 5" key="1">
    <citation type="submission" date="2015-09" db="EMBL/GenBank/DDBJ databases">
        <authorList>
            <consortium name="Pathogen Informatics"/>
        </authorList>
    </citation>
    <scope>NUCLEOTIDE SEQUENCE [LARGE SCALE GENOMIC DNA]</scope>
    <source>
        <strain evidence="2 5">2789STDY5834863</strain>
    </source>
</reference>
<organism evidence="2 5">
    <name type="scientific">Blautia wexlerae</name>
    <dbReference type="NCBI Taxonomy" id="418240"/>
    <lineage>
        <taxon>Bacteria</taxon>
        <taxon>Bacillati</taxon>
        <taxon>Bacillota</taxon>
        <taxon>Clostridia</taxon>
        <taxon>Lachnospirales</taxon>
        <taxon>Lachnospiraceae</taxon>
        <taxon>Blautia</taxon>
    </lineage>
</organism>